<protein>
    <submittedName>
        <fullName evidence="1">Uncharacterized protein</fullName>
    </submittedName>
</protein>
<dbReference type="RefSeq" id="WP_074718887.1">
    <property type="nucleotide sequence ID" value="NZ_FNWV01000017.1"/>
</dbReference>
<proteinExistence type="predicted"/>
<accession>A0A1H6LJH3</accession>
<organism evidence="1 2">
    <name type="scientific">Ruminococcus flavefaciens</name>
    <dbReference type="NCBI Taxonomy" id="1265"/>
    <lineage>
        <taxon>Bacteria</taxon>
        <taxon>Bacillati</taxon>
        <taxon>Bacillota</taxon>
        <taxon>Clostridia</taxon>
        <taxon>Eubacteriales</taxon>
        <taxon>Oscillospiraceae</taxon>
        <taxon>Ruminococcus</taxon>
    </lineage>
</organism>
<gene>
    <name evidence="1" type="ORF">SAMN02910265_03029</name>
</gene>
<evidence type="ECO:0000313" key="1">
    <source>
        <dbReference type="EMBL" id="SEH84939.1"/>
    </source>
</evidence>
<name>A0A1H6LJH3_RUMFL</name>
<sequence>MTVNNNGYAVKVTDISSLYELVGSAEQLSNACLVIVYPQISTVVGNSEEEISAVRELLKNAGFITAAAFDDDTDEQLAHEFDLRLKSSEVDEYVEKLFKDKTEKQIKEINACFTASRTAPAEKVLEIESKAFYRLMADKNGGNSNE</sequence>
<reference evidence="1 2" key="1">
    <citation type="submission" date="2016-10" db="EMBL/GenBank/DDBJ databases">
        <authorList>
            <person name="de Groot N.N."/>
        </authorList>
    </citation>
    <scope>NUCLEOTIDE SEQUENCE [LARGE SCALE GENOMIC DNA]</scope>
    <source>
        <strain evidence="1 2">YAD2003</strain>
    </source>
</reference>
<dbReference type="Proteomes" id="UP000183190">
    <property type="component" value="Unassembled WGS sequence"/>
</dbReference>
<dbReference type="AlphaFoldDB" id="A0A1H6LJH3"/>
<evidence type="ECO:0000313" key="2">
    <source>
        <dbReference type="Proteomes" id="UP000183190"/>
    </source>
</evidence>
<dbReference type="OrthoDB" id="1821602at2"/>
<dbReference type="EMBL" id="FNWV01000017">
    <property type="protein sequence ID" value="SEH84939.1"/>
    <property type="molecule type" value="Genomic_DNA"/>
</dbReference>